<organism evidence="1 2">
    <name type="scientific">Favolaschia claudopus</name>
    <dbReference type="NCBI Taxonomy" id="2862362"/>
    <lineage>
        <taxon>Eukaryota</taxon>
        <taxon>Fungi</taxon>
        <taxon>Dikarya</taxon>
        <taxon>Basidiomycota</taxon>
        <taxon>Agaricomycotina</taxon>
        <taxon>Agaricomycetes</taxon>
        <taxon>Agaricomycetidae</taxon>
        <taxon>Agaricales</taxon>
        <taxon>Marasmiineae</taxon>
        <taxon>Mycenaceae</taxon>
        <taxon>Favolaschia</taxon>
    </lineage>
</organism>
<proteinExistence type="predicted"/>
<keyword evidence="2" id="KW-1185">Reference proteome</keyword>
<accession>A0AAW0AML7</accession>
<dbReference type="EMBL" id="JAWWNJ010000058">
    <property type="protein sequence ID" value="KAK7013808.1"/>
    <property type="molecule type" value="Genomic_DNA"/>
</dbReference>
<feature type="non-terminal residue" evidence="1">
    <location>
        <position position="99"/>
    </location>
</feature>
<dbReference type="AlphaFoldDB" id="A0AAW0AML7"/>
<name>A0AAW0AML7_9AGAR</name>
<evidence type="ECO:0000313" key="1">
    <source>
        <dbReference type="EMBL" id="KAK7013808.1"/>
    </source>
</evidence>
<dbReference type="Proteomes" id="UP001362999">
    <property type="component" value="Unassembled WGS sequence"/>
</dbReference>
<reference evidence="1 2" key="1">
    <citation type="journal article" date="2024" name="J Genomics">
        <title>Draft genome sequencing and assembly of Favolaschia claudopus CIRM-BRFM 2984 isolated from oak limbs.</title>
        <authorList>
            <person name="Navarro D."/>
            <person name="Drula E."/>
            <person name="Chaduli D."/>
            <person name="Cazenave R."/>
            <person name="Ahrendt S."/>
            <person name="Wang J."/>
            <person name="Lipzen A."/>
            <person name="Daum C."/>
            <person name="Barry K."/>
            <person name="Grigoriev I.V."/>
            <person name="Favel A."/>
            <person name="Rosso M.N."/>
            <person name="Martin F."/>
        </authorList>
    </citation>
    <scope>NUCLEOTIDE SEQUENCE [LARGE SCALE GENOMIC DNA]</scope>
    <source>
        <strain evidence="1 2">CIRM-BRFM 2984</strain>
    </source>
</reference>
<evidence type="ECO:0000313" key="2">
    <source>
        <dbReference type="Proteomes" id="UP001362999"/>
    </source>
</evidence>
<feature type="non-terminal residue" evidence="1">
    <location>
        <position position="1"/>
    </location>
</feature>
<protein>
    <submittedName>
        <fullName evidence="1">Uncharacterized protein</fullName>
    </submittedName>
</protein>
<sequence length="99" mass="10818">RSFTSTLSPTPADLVDIPQLARSGSLPADPSLIRVVISGAPADLERYDAEIENLKVAEQNRLVEQELSRLTLEREILASYAAFCQSVLSPAQKLPNELL</sequence>
<gene>
    <name evidence="1" type="ORF">R3P38DRAFT_2440594</name>
</gene>
<comment type="caution">
    <text evidence="1">The sequence shown here is derived from an EMBL/GenBank/DDBJ whole genome shotgun (WGS) entry which is preliminary data.</text>
</comment>